<evidence type="ECO:0000313" key="2">
    <source>
        <dbReference type="Proteomes" id="UP000688137"/>
    </source>
</evidence>
<gene>
    <name evidence="1" type="ORF">PPRIM_AZ9-3.1.T0380268</name>
</gene>
<comment type="caution">
    <text evidence="1">The sequence shown here is derived from an EMBL/GenBank/DDBJ whole genome shotgun (WGS) entry which is preliminary data.</text>
</comment>
<dbReference type="Proteomes" id="UP000688137">
    <property type="component" value="Unassembled WGS sequence"/>
</dbReference>
<organism evidence="1 2">
    <name type="scientific">Paramecium primaurelia</name>
    <dbReference type="NCBI Taxonomy" id="5886"/>
    <lineage>
        <taxon>Eukaryota</taxon>
        <taxon>Sar</taxon>
        <taxon>Alveolata</taxon>
        <taxon>Ciliophora</taxon>
        <taxon>Intramacronucleata</taxon>
        <taxon>Oligohymenophorea</taxon>
        <taxon>Peniculida</taxon>
        <taxon>Parameciidae</taxon>
        <taxon>Paramecium</taxon>
    </lineage>
</organism>
<evidence type="ECO:0000313" key="1">
    <source>
        <dbReference type="EMBL" id="CAD8066098.1"/>
    </source>
</evidence>
<reference evidence="1" key="1">
    <citation type="submission" date="2021-01" db="EMBL/GenBank/DDBJ databases">
        <authorList>
            <consortium name="Genoscope - CEA"/>
            <person name="William W."/>
        </authorList>
    </citation>
    <scope>NUCLEOTIDE SEQUENCE</scope>
</reference>
<dbReference type="AlphaFoldDB" id="A0A8S1LDE3"/>
<accession>A0A8S1LDE3</accession>
<keyword evidence="2" id="KW-1185">Reference proteome</keyword>
<proteinExistence type="predicted"/>
<name>A0A8S1LDE3_PARPR</name>
<dbReference type="EMBL" id="CAJJDM010000037">
    <property type="protein sequence ID" value="CAD8066098.1"/>
    <property type="molecule type" value="Genomic_DNA"/>
</dbReference>
<evidence type="ECO:0008006" key="3">
    <source>
        <dbReference type="Google" id="ProtNLM"/>
    </source>
</evidence>
<sequence>MIYEDENSAEKNQILYELRGDRLLNMSTLEFERLANEIDKDVVIRVSKQITMIKVLLKLRSWKSEIRKLSLQGGILINDQKVDQLEQVQLLNDKYILLQIGKRNVRLLIFI</sequence>
<protein>
    <recommendedName>
        <fullName evidence="3">RNA-binding S4 domain-containing protein</fullName>
    </recommendedName>
</protein>